<keyword evidence="8" id="KW-0223">Dioxygenase</keyword>
<dbReference type="Gene3D" id="3.60.130.10">
    <property type="entry name" value="Clavaminate synthase-like"/>
    <property type="match status" value="1"/>
</dbReference>
<dbReference type="Pfam" id="PF02668">
    <property type="entry name" value="TauD"/>
    <property type="match status" value="1"/>
</dbReference>
<evidence type="ECO:0000256" key="6">
    <source>
        <dbReference type="ARBA" id="ARBA00022723"/>
    </source>
</evidence>
<dbReference type="SUPFAM" id="SSF51197">
    <property type="entry name" value="Clavaminate synthase-like"/>
    <property type="match status" value="1"/>
</dbReference>
<comment type="similarity">
    <text evidence="4">Belongs to the gamma-BBH/TMLD family.</text>
</comment>
<protein>
    <recommendedName>
        <fullName evidence="16">Trimethyllysine dioxygenase</fullName>
        <ecNumber evidence="5">1.14.11.8</ecNumber>
    </recommendedName>
    <alternativeName>
        <fullName evidence="12">Epsilon-trimethyllysine 2-oxoglutarate dioxygenase</fullName>
    </alternativeName>
    <alternativeName>
        <fullName evidence="11">TML hydroxylase</fullName>
    </alternativeName>
    <alternativeName>
        <fullName evidence="13">TML-alpha-ketoglutarate dioxygenase</fullName>
    </alternativeName>
</protein>
<dbReference type="InterPro" id="IPR010376">
    <property type="entry name" value="GBBH-like_N"/>
</dbReference>
<comment type="function">
    <text evidence="14">Converts trimethyllysine (TML) into hydroxytrimethyllysine (HTML).</text>
</comment>
<accession>A0A1E3QZN6</accession>
<evidence type="ECO:0000256" key="7">
    <source>
        <dbReference type="ARBA" id="ARBA00022873"/>
    </source>
</evidence>
<dbReference type="NCBIfam" id="TIGR02410">
    <property type="entry name" value="carnitine_TMLD"/>
    <property type="match status" value="1"/>
</dbReference>
<dbReference type="InterPro" id="IPR042098">
    <property type="entry name" value="TauD-like_sf"/>
</dbReference>
<keyword evidence="6" id="KW-0479">Metal-binding</keyword>
<comment type="cofactor">
    <cofactor evidence="2">
        <name>L-ascorbate</name>
        <dbReference type="ChEBI" id="CHEBI:38290"/>
    </cofactor>
</comment>
<dbReference type="GO" id="GO:0050353">
    <property type="term" value="F:trimethyllysine dioxygenase activity"/>
    <property type="evidence" value="ECO:0007669"/>
    <property type="project" value="UniProtKB-EC"/>
</dbReference>
<evidence type="ECO:0000313" key="20">
    <source>
        <dbReference type="Proteomes" id="UP000094336"/>
    </source>
</evidence>
<dbReference type="PANTHER" id="PTHR10696">
    <property type="entry name" value="GAMMA-BUTYROBETAINE HYDROXYLASE-RELATED"/>
    <property type="match status" value="1"/>
</dbReference>
<reference evidence="20" key="1">
    <citation type="submission" date="2016-05" db="EMBL/GenBank/DDBJ databases">
        <title>Comparative genomics of biotechnologically important yeasts.</title>
        <authorList>
            <consortium name="DOE Joint Genome Institute"/>
            <person name="Riley R."/>
            <person name="Haridas S."/>
            <person name="Wolfe K.H."/>
            <person name="Lopes M.R."/>
            <person name="Hittinger C.T."/>
            <person name="Goker M."/>
            <person name="Salamov A."/>
            <person name="Wisecaver J."/>
            <person name="Long T.M."/>
            <person name="Aerts A.L."/>
            <person name="Barry K."/>
            <person name="Choi C."/>
            <person name="Clum A."/>
            <person name="Coughlan A.Y."/>
            <person name="Deshpande S."/>
            <person name="Douglass A.P."/>
            <person name="Hanson S.J."/>
            <person name="Klenk H.-P."/>
            <person name="Labutti K."/>
            <person name="Lapidus A."/>
            <person name="Lindquist E."/>
            <person name="Lipzen A."/>
            <person name="Meier-Kolthoff J.P."/>
            <person name="Ohm R.A."/>
            <person name="Otillar R.P."/>
            <person name="Pangilinan J."/>
            <person name="Peng Y."/>
            <person name="Rokas A."/>
            <person name="Rosa C.A."/>
            <person name="Scheuner C."/>
            <person name="Sibirny A.A."/>
            <person name="Slot J.C."/>
            <person name="Stielow J.B."/>
            <person name="Sun H."/>
            <person name="Kurtzman C.P."/>
            <person name="Blackwell M."/>
            <person name="Grigoriev I.V."/>
            <person name="Jeffries T.W."/>
        </authorList>
    </citation>
    <scope>NUCLEOTIDE SEQUENCE [LARGE SCALE GENOMIC DNA]</scope>
    <source>
        <strain evidence="20">NRRL Y-12698</strain>
    </source>
</reference>
<evidence type="ECO:0000256" key="12">
    <source>
        <dbReference type="ARBA" id="ARBA00031778"/>
    </source>
</evidence>
<name>A0A1E3QZN6_9ASCO</name>
<dbReference type="GO" id="GO:0045329">
    <property type="term" value="P:carnitine biosynthetic process"/>
    <property type="evidence" value="ECO:0007669"/>
    <property type="project" value="UniProtKB-UniPathway"/>
</dbReference>
<dbReference type="CDD" id="cd00250">
    <property type="entry name" value="CAS_like"/>
    <property type="match status" value="1"/>
</dbReference>
<comment type="cofactor">
    <cofactor evidence="1">
        <name>Fe(2+)</name>
        <dbReference type="ChEBI" id="CHEBI:29033"/>
    </cofactor>
</comment>
<sequence>MTQPITSFTHDAAEITLQWADTSSAYHLIWLRDHCHCEQCYHSVTKQRLLNIIDIPEDLSITSASLDNAKSLSITWNDGHISVFLADFLWLHSYNPILETSKIPSATEHATLKLWDVKEIYAAPPLVNFKDVMDSEAGVDDWVIKIWQYGFCFVENTPIDPIATEKLICRLNYIRPTHYGGFWDFTSNLAVNDTAYTTIAIPSHTDGTYWTEAPGLQLFHLLKHEGHGGGTSLVDAFQCAKQFKLQEPYLYEMLSTVPLTCHLAGEADVCIQPSYDHPVFIHDYLGELIQVRWNQSDRSTLSSAATFSKLDPKDVPVFYEALRKWTALISSPENEWFLQLQPGQCLMFDNWRVLHSRTEFTGERRMCGAYIGRDEFLNRLKAVYVREDLTATL</sequence>
<dbReference type="Gene3D" id="3.30.2020.30">
    <property type="match status" value="1"/>
</dbReference>
<comment type="catalytic activity">
    <reaction evidence="15">
        <text>N(6),N(6),N(6)-trimethyl-L-lysine + 2-oxoglutarate + O2 = (3S)-3-hydroxy-N(6),N(6),N(6)-trimethyl-L-lysine + succinate + CO2</text>
        <dbReference type="Rhea" id="RHEA:14181"/>
        <dbReference type="ChEBI" id="CHEBI:15379"/>
        <dbReference type="ChEBI" id="CHEBI:16526"/>
        <dbReference type="ChEBI" id="CHEBI:16810"/>
        <dbReference type="ChEBI" id="CHEBI:30031"/>
        <dbReference type="ChEBI" id="CHEBI:58100"/>
        <dbReference type="ChEBI" id="CHEBI:141499"/>
        <dbReference type="EC" id="1.14.11.8"/>
    </reaction>
</comment>
<keyword evidence="10" id="KW-0408">Iron</keyword>
<comment type="pathway">
    <text evidence="3">Amine and polyamine biosynthesis; carnitine biosynthesis.</text>
</comment>
<dbReference type="AlphaFoldDB" id="A0A1E3QZN6"/>
<dbReference type="EC" id="1.14.11.8" evidence="5"/>
<dbReference type="FunFam" id="3.30.2020.30:FF:000002">
    <property type="entry name" value="Putative gamma-butyrobetaine dioxygenase"/>
    <property type="match status" value="1"/>
</dbReference>
<evidence type="ECO:0000256" key="9">
    <source>
        <dbReference type="ARBA" id="ARBA00023002"/>
    </source>
</evidence>
<dbReference type="PANTHER" id="PTHR10696:SF51">
    <property type="entry name" value="TRIMETHYLLYSINE DIOXYGENASE, MITOCHONDRIAL"/>
    <property type="match status" value="1"/>
</dbReference>
<dbReference type="STRING" id="984486.A0A1E3QZN6"/>
<feature type="domain" description="Gamma-butyrobetaine hydroxylase-like N-terminal" evidence="18">
    <location>
        <begin position="10"/>
        <end position="85"/>
    </location>
</feature>
<dbReference type="RefSeq" id="XP_018988468.1">
    <property type="nucleotide sequence ID" value="XM_019132740.1"/>
</dbReference>
<dbReference type="Proteomes" id="UP000094336">
    <property type="component" value="Unassembled WGS sequence"/>
</dbReference>
<keyword evidence="20" id="KW-1185">Reference proteome</keyword>
<dbReference type="InterPro" id="IPR003819">
    <property type="entry name" value="TauD/TfdA-like"/>
</dbReference>
<dbReference type="EMBL" id="KV454426">
    <property type="protein sequence ID" value="ODQ83140.1"/>
    <property type="molecule type" value="Genomic_DNA"/>
</dbReference>
<feature type="domain" description="TauD/TfdA-like" evidence="17">
    <location>
        <begin position="126"/>
        <end position="370"/>
    </location>
</feature>
<keyword evidence="9" id="KW-0560">Oxidoreductase</keyword>
<evidence type="ECO:0000259" key="17">
    <source>
        <dbReference type="Pfam" id="PF02668"/>
    </source>
</evidence>
<evidence type="ECO:0000256" key="2">
    <source>
        <dbReference type="ARBA" id="ARBA00001961"/>
    </source>
</evidence>
<dbReference type="GO" id="GO:0005739">
    <property type="term" value="C:mitochondrion"/>
    <property type="evidence" value="ECO:0007669"/>
    <property type="project" value="TreeGrafter"/>
</dbReference>
<gene>
    <name evidence="19" type="ORF">BABINDRAFT_81523</name>
</gene>
<evidence type="ECO:0000256" key="11">
    <source>
        <dbReference type="ARBA" id="ARBA00030363"/>
    </source>
</evidence>
<evidence type="ECO:0000256" key="13">
    <source>
        <dbReference type="ARBA" id="ARBA00032283"/>
    </source>
</evidence>
<dbReference type="GO" id="GO:0005506">
    <property type="term" value="F:iron ion binding"/>
    <property type="evidence" value="ECO:0007669"/>
    <property type="project" value="InterPro"/>
</dbReference>
<dbReference type="FunFam" id="3.60.130.10:FF:000001">
    <property type="entry name" value="Trimethyllysine dioxygenase, mitochondrial"/>
    <property type="match status" value="1"/>
</dbReference>
<keyword evidence="7" id="KW-0124">Carnitine biosynthesis</keyword>
<evidence type="ECO:0000256" key="1">
    <source>
        <dbReference type="ARBA" id="ARBA00001954"/>
    </source>
</evidence>
<evidence type="ECO:0000256" key="10">
    <source>
        <dbReference type="ARBA" id="ARBA00023004"/>
    </source>
</evidence>
<dbReference type="InterPro" id="IPR012776">
    <property type="entry name" value="Trimethyllysine_dOase"/>
</dbReference>
<evidence type="ECO:0000256" key="3">
    <source>
        <dbReference type="ARBA" id="ARBA00005022"/>
    </source>
</evidence>
<dbReference type="OrthoDB" id="408743at2759"/>
<dbReference type="Pfam" id="PF06155">
    <property type="entry name" value="GBBH-like_N"/>
    <property type="match status" value="1"/>
</dbReference>
<evidence type="ECO:0000256" key="14">
    <source>
        <dbReference type="ARBA" id="ARBA00046008"/>
    </source>
</evidence>
<proteinExistence type="inferred from homology"/>
<evidence type="ECO:0000256" key="8">
    <source>
        <dbReference type="ARBA" id="ARBA00022964"/>
    </source>
</evidence>
<organism evidence="19 20">
    <name type="scientific">Babjeviella inositovora NRRL Y-12698</name>
    <dbReference type="NCBI Taxonomy" id="984486"/>
    <lineage>
        <taxon>Eukaryota</taxon>
        <taxon>Fungi</taxon>
        <taxon>Dikarya</taxon>
        <taxon>Ascomycota</taxon>
        <taxon>Saccharomycotina</taxon>
        <taxon>Pichiomycetes</taxon>
        <taxon>Serinales incertae sedis</taxon>
        <taxon>Babjeviella</taxon>
    </lineage>
</organism>
<evidence type="ECO:0000256" key="15">
    <source>
        <dbReference type="ARBA" id="ARBA00049334"/>
    </source>
</evidence>
<evidence type="ECO:0000259" key="18">
    <source>
        <dbReference type="Pfam" id="PF06155"/>
    </source>
</evidence>
<evidence type="ECO:0000256" key="4">
    <source>
        <dbReference type="ARBA" id="ARBA00008654"/>
    </source>
</evidence>
<dbReference type="UniPathway" id="UPA00118"/>
<evidence type="ECO:0000256" key="16">
    <source>
        <dbReference type="ARBA" id="ARBA00071191"/>
    </source>
</evidence>
<dbReference type="InterPro" id="IPR050411">
    <property type="entry name" value="AlphaKG_dependent_hydroxylases"/>
</dbReference>
<dbReference type="GeneID" id="30150593"/>
<evidence type="ECO:0000313" key="19">
    <source>
        <dbReference type="EMBL" id="ODQ83140.1"/>
    </source>
</evidence>
<evidence type="ECO:0000256" key="5">
    <source>
        <dbReference type="ARBA" id="ARBA00012267"/>
    </source>
</evidence>
<dbReference type="InterPro" id="IPR038492">
    <property type="entry name" value="GBBH-like_N_sf"/>
</dbReference>